<comment type="caution">
    <text evidence="12">The sequence shown here is derived from an EMBL/GenBank/DDBJ whole genome shotgun (WGS) entry which is preliminary data.</text>
</comment>
<feature type="compositionally biased region" description="Basic residues" evidence="10">
    <location>
        <begin position="531"/>
        <end position="540"/>
    </location>
</feature>
<evidence type="ECO:0000256" key="3">
    <source>
        <dbReference type="ARBA" id="ARBA00022475"/>
    </source>
</evidence>
<sequence length="540" mass="57663">MADNDKRDNAGTDADEATAGSTSGAERRRRRGGRSSKKPEPPDPSKLKFFKLIPDDTKIDFVGNRRRGIMFSVMLVLLSLAMMGFNYSKTGSVLNFGIDFQGGSSVRLALTKEVDINEIRDILDDEGYSGSSAVAVPDADNEVLIRVKQTITKTDEQLGACRDALGSIEGASLLPANEQGFVHPEGSSKIFMKFDAQPRYLDIERLMTEAGCEGTASPGVTLASSDMDEEGPQAVPIEFALIGVGTDISHVLDKRLGDGTVDHIVASETVGAKVGNQLKLDGAKAMMFAIGFIFLFVMIRFDLRFAPGGIVALAHDALIVIGAFALTGKEFNLQSIAAVLTIIGYSINDTIVVFDRVRERVALHRDDPIEETTNTALNETLSRTILTSTTTLIVVLTTWILGSGPIKDFSFALFIGLIAGTYSSLFVASPVFLWVNEKIYKGRGHLLTADKDAAREGTGTLLGGAAAQDIDERRAAEAAEAAAEADIETPAGGVVSAAPAEVVGGDEGDEGGSALEGVKIADTDKGVGERKTRRRRRRKD</sequence>
<feature type="domain" description="Protein export membrane protein SecD/SecF C-terminal" evidence="11">
    <location>
        <begin position="264"/>
        <end position="437"/>
    </location>
</feature>
<feature type="compositionally biased region" description="Basic and acidic residues" evidence="10">
    <location>
        <begin position="1"/>
        <end position="10"/>
    </location>
</feature>
<keyword evidence="3 9" id="KW-1003">Cell membrane</keyword>
<keyword evidence="2 9" id="KW-0813">Transport</keyword>
<keyword evidence="5 9" id="KW-0653">Protein transport</keyword>
<feature type="region of interest" description="Disordered" evidence="10">
    <location>
        <begin position="1"/>
        <end position="48"/>
    </location>
</feature>
<evidence type="ECO:0000256" key="4">
    <source>
        <dbReference type="ARBA" id="ARBA00022692"/>
    </source>
</evidence>
<evidence type="ECO:0000256" key="5">
    <source>
        <dbReference type="ARBA" id="ARBA00022927"/>
    </source>
</evidence>
<evidence type="ECO:0000256" key="9">
    <source>
        <dbReference type="HAMAP-Rule" id="MF_01464"/>
    </source>
</evidence>
<dbReference type="Pfam" id="PF02355">
    <property type="entry name" value="SecD_SecF_C"/>
    <property type="match status" value="1"/>
</dbReference>
<reference evidence="12 13" key="1">
    <citation type="submission" date="2007-06" db="EMBL/GenBank/DDBJ databases">
        <authorList>
            <person name="Shimkets L."/>
            <person name="Ferriera S."/>
            <person name="Johnson J."/>
            <person name="Kravitz S."/>
            <person name="Beeson K."/>
            <person name="Sutton G."/>
            <person name="Rogers Y.-H."/>
            <person name="Friedman R."/>
            <person name="Frazier M."/>
            <person name="Venter J.C."/>
        </authorList>
    </citation>
    <scope>NUCLEOTIDE SEQUENCE [LARGE SCALE GENOMIC DNA]</scope>
    <source>
        <strain evidence="12 13">SIR-1</strain>
    </source>
</reference>
<dbReference type="GO" id="GO:0043952">
    <property type="term" value="P:protein transport by the Sec complex"/>
    <property type="evidence" value="ECO:0007669"/>
    <property type="project" value="UniProtKB-UniRule"/>
</dbReference>
<feature type="transmembrane region" description="Helical" evidence="9">
    <location>
        <begin position="333"/>
        <end position="354"/>
    </location>
</feature>
<dbReference type="HAMAP" id="MF_01464_B">
    <property type="entry name" value="SecF_B"/>
    <property type="match status" value="1"/>
</dbReference>
<dbReference type="NCBIfam" id="TIGR00916">
    <property type="entry name" value="2A0604s01"/>
    <property type="match status" value="1"/>
</dbReference>
<dbReference type="STRING" id="391625.PPSIR1_09995"/>
<proteinExistence type="inferred from homology"/>
<dbReference type="NCBIfam" id="TIGR00966">
    <property type="entry name" value="transloc_SecF"/>
    <property type="match status" value="1"/>
</dbReference>
<accession>A6G9V9</accession>
<feature type="transmembrane region" description="Helical" evidence="9">
    <location>
        <begin position="285"/>
        <end position="303"/>
    </location>
</feature>
<comment type="subcellular location">
    <subcellularLocation>
        <location evidence="1 9">Cell membrane</location>
        <topology evidence="1 9">Multi-pass membrane protein</topology>
    </subcellularLocation>
</comment>
<keyword evidence="6 9" id="KW-1133">Transmembrane helix</keyword>
<feature type="compositionally biased region" description="Basic and acidic residues" evidence="10">
    <location>
        <begin position="37"/>
        <end position="46"/>
    </location>
</feature>
<keyword evidence="13" id="KW-1185">Reference proteome</keyword>
<comment type="function">
    <text evidence="9">Part of the Sec protein translocase complex. Interacts with the SecYEG preprotein conducting channel. SecDF uses the proton motive force (PMF) to complete protein translocation after the ATP-dependent function of SecA.</text>
</comment>
<organism evidence="12 13">
    <name type="scientific">Plesiocystis pacifica SIR-1</name>
    <dbReference type="NCBI Taxonomy" id="391625"/>
    <lineage>
        <taxon>Bacteria</taxon>
        <taxon>Pseudomonadati</taxon>
        <taxon>Myxococcota</taxon>
        <taxon>Polyangia</taxon>
        <taxon>Nannocystales</taxon>
        <taxon>Nannocystaceae</taxon>
        <taxon>Plesiocystis</taxon>
    </lineage>
</organism>
<feature type="transmembrane region" description="Helical" evidence="9">
    <location>
        <begin position="409"/>
        <end position="435"/>
    </location>
</feature>
<dbReference type="PRINTS" id="PR01755">
    <property type="entry name" value="SECFTRNLCASE"/>
</dbReference>
<evidence type="ECO:0000313" key="13">
    <source>
        <dbReference type="Proteomes" id="UP000005801"/>
    </source>
</evidence>
<dbReference type="RefSeq" id="WP_006973501.1">
    <property type="nucleotide sequence ID" value="NZ_ABCS01000047.1"/>
</dbReference>
<dbReference type="GO" id="GO:0005886">
    <property type="term" value="C:plasma membrane"/>
    <property type="evidence" value="ECO:0007669"/>
    <property type="project" value="UniProtKB-SubCell"/>
</dbReference>
<keyword evidence="8 9" id="KW-0472">Membrane</keyword>
<dbReference type="Pfam" id="PF07549">
    <property type="entry name" value="Sec_GG"/>
    <property type="match status" value="1"/>
</dbReference>
<evidence type="ECO:0000256" key="10">
    <source>
        <dbReference type="SAM" id="MobiDB-lite"/>
    </source>
</evidence>
<dbReference type="eggNOG" id="COG0341">
    <property type="taxonomic scope" value="Bacteria"/>
</dbReference>
<dbReference type="EMBL" id="ABCS01000047">
    <property type="protein sequence ID" value="EDM77395.1"/>
    <property type="molecule type" value="Genomic_DNA"/>
</dbReference>
<comment type="similarity">
    <text evidence="9">Belongs to the SecD/SecF family. SecF subfamily.</text>
</comment>
<evidence type="ECO:0000256" key="1">
    <source>
        <dbReference type="ARBA" id="ARBA00004651"/>
    </source>
</evidence>
<dbReference type="PANTHER" id="PTHR30081">
    <property type="entry name" value="PROTEIN-EXPORT MEMBRANE PROTEIN SEC"/>
    <property type="match status" value="1"/>
</dbReference>
<dbReference type="PANTHER" id="PTHR30081:SF8">
    <property type="entry name" value="PROTEIN TRANSLOCASE SUBUNIT SECF"/>
    <property type="match status" value="1"/>
</dbReference>
<evidence type="ECO:0000313" key="12">
    <source>
        <dbReference type="EMBL" id="EDM77395.1"/>
    </source>
</evidence>
<evidence type="ECO:0000256" key="2">
    <source>
        <dbReference type="ARBA" id="ARBA00022448"/>
    </source>
</evidence>
<dbReference type="Gene3D" id="1.20.1640.10">
    <property type="entry name" value="Multidrug efflux transporter AcrB transmembrane domain"/>
    <property type="match status" value="1"/>
</dbReference>
<dbReference type="AlphaFoldDB" id="A6G9V9"/>
<keyword evidence="7 9" id="KW-0811">Translocation</keyword>
<evidence type="ECO:0000256" key="7">
    <source>
        <dbReference type="ARBA" id="ARBA00023010"/>
    </source>
</evidence>
<dbReference type="Proteomes" id="UP000005801">
    <property type="component" value="Unassembled WGS sequence"/>
</dbReference>
<dbReference type="InterPro" id="IPR022646">
    <property type="entry name" value="SecD/SecF_CS"/>
</dbReference>
<comment type="subunit">
    <text evidence="9">Forms a complex with SecD. Part of the essential Sec protein translocation apparatus which comprises SecA, SecYEG and auxiliary proteins SecDF. Other proteins may also be involved.</text>
</comment>
<feature type="compositionally biased region" description="Basic and acidic residues" evidence="10">
    <location>
        <begin position="519"/>
        <end position="530"/>
    </location>
</feature>
<dbReference type="GO" id="GO:0065002">
    <property type="term" value="P:intracellular protein transmembrane transport"/>
    <property type="evidence" value="ECO:0007669"/>
    <property type="project" value="UniProtKB-UniRule"/>
</dbReference>
<dbReference type="SUPFAM" id="SSF82866">
    <property type="entry name" value="Multidrug efflux transporter AcrB transmembrane domain"/>
    <property type="match status" value="1"/>
</dbReference>
<feature type="transmembrane region" description="Helical" evidence="9">
    <location>
        <begin position="68"/>
        <end position="87"/>
    </location>
</feature>
<name>A6G9V9_9BACT</name>
<feature type="transmembrane region" description="Helical" evidence="9">
    <location>
        <begin position="310"/>
        <end position="327"/>
    </location>
</feature>
<dbReference type="OrthoDB" id="9774769at2"/>
<evidence type="ECO:0000259" key="11">
    <source>
        <dbReference type="Pfam" id="PF02355"/>
    </source>
</evidence>
<dbReference type="InterPro" id="IPR048634">
    <property type="entry name" value="SecD_SecF_C"/>
</dbReference>
<keyword evidence="4 9" id="KW-0812">Transmembrane</keyword>
<protein>
    <recommendedName>
        <fullName evidence="9">Protein-export membrane protein SecF</fullName>
    </recommendedName>
</protein>
<feature type="region of interest" description="Disordered" evidence="10">
    <location>
        <begin position="478"/>
        <end position="540"/>
    </location>
</feature>
<feature type="compositionally biased region" description="Basic residues" evidence="10">
    <location>
        <begin position="27"/>
        <end position="36"/>
    </location>
</feature>
<gene>
    <name evidence="9" type="primary">secF</name>
    <name evidence="12" type="ORF">PPSIR1_09995</name>
</gene>
<feature type="transmembrane region" description="Helical" evidence="9">
    <location>
        <begin position="385"/>
        <end position="403"/>
    </location>
</feature>
<dbReference type="InterPro" id="IPR022813">
    <property type="entry name" value="SecD/SecF_arch_bac"/>
</dbReference>
<dbReference type="InterPro" id="IPR055344">
    <property type="entry name" value="SecD_SecF_C_bact"/>
</dbReference>
<evidence type="ECO:0000256" key="8">
    <source>
        <dbReference type="ARBA" id="ARBA00023136"/>
    </source>
</evidence>
<dbReference type="GO" id="GO:0006605">
    <property type="term" value="P:protein targeting"/>
    <property type="evidence" value="ECO:0007669"/>
    <property type="project" value="UniProtKB-UniRule"/>
</dbReference>
<dbReference type="GO" id="GO:0015450">
    <property type="term" value="F:protein-transporting ATPase activity"/>
    <property type="evidence" value="ECO:0007669"/>
    <property type="project" value="InterPro"/>
</dbReference>
<dbReference type="InterPro" id="IPR022645">
    <property type="entry name" value="SecD/SecF_bac"/>
</dbReference>
<evidence type="ECO:0000256" key="6">
    <source>
        <dbReference type="ARBA" id="ARBA00022989"/>
    </source>
</evidence>
<dbReference type="InterPro" id="IPR005665">
    <property type="entry name" value="SecF_bac"/>
</dbReference>